<dbReference type="PANTHER" id="PTHR22600">
    <property type="entry name" value="BETA-HEXOSAMINIDASE"/>
    <property type="match status" value="1"/>
</dbReference>
<evidence type="ECO:0000256" key="2">
    <source>
        <dbReference type="ARBA" id="ARBA00006285"/>
    </source>
</evidence>
<dbReference type="InterPro" id="IPR015882">
    <property type="entry name" value="HEX_bac_N"/>
</dbReference>
<dbReference type="SUPFAM" id="SSF55545">
    <property type="entry name" value="beta-N-acetylhexosaminidase-like domain"/>
    <property type="match status" value="1"/>
</dbReference>
<dbReference type="CAZy" id="GH20">
    <property type="family name" value="Glycoside Hydrolase Family 20"/>
</dbReference>
<dbReference type="SUPFAM" id="SSF49384">
    <property type="entry name" value="Carbohydrate-binding domain"/>
    <property type="match status" value="1"/>
</dbReference>
<feature type="domain" description="Dockerin" evidence="9">
    <location>
        <begin position="941"/>
        <end position="1005"/>
    </location>
</feature>
<dbReference type="Pfam" id="PF02838">
    <property type="entry name" value="Glyco_hydro_20b"/>
    <property type="match status" value="1"/>
</dbReference>
<dbReference type="InterPro" id="IPR036439">
    <property type="entry name" value="Dockerin_dom_sf"/>
</dbReference>
<dbReference type="GO" id="GO:0000272">
    <property type="term" value="P:polysaccharide catabolic process"/>
    <property type="evidence" value="ECO:0007669"/>
    <property type="project" value="InterPro"/>
</dbReference>
<dbReference type="Pfam" id="PF00728">
    <property type="entry name" value="Glyco_hydro_20"/>
    <property type="match status" value="1"/>
</dbReference>
<dbReference type="PROSITE" id="PS51766">
    <property type="entry name" value="DOCKERIN"/>
    <property type="match status" value="1"/>
</dbReference>
<organism evidence="10">
    <name type="scientific">Paenibacillus sp. TS12</name>
    <dbReference type="NCBI Taxonomy" id="192895"/>
    <lineage>
        <taxon>Bacteria</taxon>
        <taxon>Bacillati</taxon>
        <taxon>Bacillota</taxon>
        <taxon>Bacilli</taxon>
        <taxon>Bacillales</taxon>
        <taxon>Paenibacillaceae</taxon>
        <taxon>Paenibacillus</taxon>
    </lineage>
</organism>
<dbReference type="Gene3D" id="3.30.379.10">
    <property type="entry name" value="Chitobiase/beta-hexosaminidase domain 2-like"/>
    <property type="match status" value="1"/>
</dbReference>
<feature type="chain" id="PRO_5003033134" description="beta-N-acetylhexosaminidase" evidence="8">
    <location>
        <begin position="33"/>
        <end position="1005"/>
    </location>
</feature>
<dbReference type="SUPFAM" id="SSF49899">
    <property type="entry name" value="Concanavalin A-like lectins/glucanases"/>
    <property type="match status" value="1"/>
</dbReference>
<evidence type="ECO:0000259" key="9">
    <source>
        <dbReference type="PROSITE" id="PS51766"/>
    </source>
</evidence>
<dbReference type="InterPro" id="IPR013320">
    <property type="entry name" value="ConA-like_dom_sf"/>
</dbReference>
<keyword evidence="5 10" id="KW-0326">Glycosidase</keyword>
<dbReference type="InterPro" id="IPR008965">
    <property type="entry name" value="CBM2/CBM3_carb-bd_dom_sf"/>
</dbReference>
<dbReference type="GO" id="GO:0030203">
    <property type="term" value="P:glycosaminoglycan metabolic process"/>
    <property type="evidence" value="ECO:0007669"/>
    <property type="project" value="TreeGrafter"/>
</dbReference>
<dbReference type="CDD" id="cd08547">
    <property type="entry name" value="Type_II_cohesin"/>
    <property type="match status" value="1"/>
</dbReference>
<dbReference type="SUPFAM" id="SSF63446">
    <property type="entry name" value="Type I dockerin domain"/>
    <property type="match status" value="1"/>
</dbReference>
<accession>D2KW10</accession>
<dbReference type="Gene3D" id="1.10.1330.10">
    <property type="entry name" value="Dockerin domain"/>
    <property type="match status" value="1"/>
</dbReference>
<evidence type="ECO:0000256" key="4">
    <source>
        <dbReference type="ARBA" id="ARBA00022801"/>
    </source>
</evidence>
<dbReference type="Pfam" id="PF00404">
    <property type="entry name" value="Dockerin_1"/>
    <property type="match status" value="1"/>
</dbReference>
<evidence type="ECO:0000256" key="3">
    <source>
        <dbReference type="ARBA" id="ARBA00012663"/>
    </source>
</evidence>
<evidence type="ECO:0000256" key="8">
    <source>
        <dbReference type="SAM" id="SignalP"/>
    </source>
</evidence>
<dbReference type="Pfam" id="PF00963">
    <property type="entry name" value="Cohesin"/>
    <property type="match status" value="1"/>
</dbReference>
<keyword evidence="8" id="KW-0732">Signal</keyword>
<feature type="active site" description="Proton donor" evidence="7">
    <location>
        <position position="343"/>
    </location>
</feature>
<dbReference type="Gene3D" id="2.60.120.200">
    <property type="match status" value="1"/>
</dbReference>
<dbReference type="CDD" id="cd14256">
    <property type="entry name" value="Dockerin_I"/>
    <property type="match status" value="1"/>
</dbReference>
<evidence type="ECO:0000256" key="6">
    <source>
        <dbReference type="ARBA" id="ARBA00030512"/>
    </source>
</evidence>
<comment type="catalytic activity">
    <reaction evidence="1">
        <text>Hydrolysis of terminal non-reducing N-acetyl-D-hexosamine residues in N-acetyl-beta-D-hexosaminides.</text>
        <dbReference type="EC" id="3.2.1.52"/>
    </reaction>
</comment>
<dbReference type="EC" id="3.2.1.52" evidence="3"/>
<dbReference type="InterPro" id="IPR017853">
    <property type="entry name" value="GH"/>
</dbReference>
<sequence length="1005" mass="107721">MRKLIVKKVVSTALALLLSISIMGLIPATANASTSQPSIFPKPVSYTVETGQFILTKTASIFVAGNTAEETDELFKIGQALAAKLNASTGYTISVIKSNHPVAGSIYLTTIGGNAAQGNEGYDLITTSDQVTLTANKPEGVFRGNQTLVQLLPADIEKNTVVSGVQWVIPNSNISDKPAYEYRGLMLDVARHFFTVDEVKRQIDLASQYKINKFHMHLSDDQGWRIEIKSWPDLAEIGGQGHITGGSGGYYTQEEFKEIVKYAAERYIEVIPEIDMPGHTNAALASYGELNPDGKRKAPRTDAAVGYSTLMAREEITYQFVDDVIREIAAISPSPYFHIGGDESDATTKADYDYFVGRVTAIANKYGKNAIGWDPSDTSSGTTSDSVLQDWTCNASAGTSAKAKGMKVITSPANAYLDMTYYNSSPIGGSWRGNVNTQKAYEWDPTSCISGANIWGVESALWTETVLVPDHIDYLLYPRLIANAEVGWTAKSDRNWDDFKGRLKDQTTRLQNKGIKYFADPIVWDDPSSPFHSEWMMDEGTGTTVADTTGYKNGTFVNGVSWTTGKYGSGVSLNGTNAYINIGGGDITGDWTVGVWVNGQASTSRNEALLSGITSSIKINQARTGKVGFSVLGGSNYNYNYSIPSGQWTHLTFVGTSTGTALYVNGELKETLPNIINGPMDLVGADPNRGAKRTNYFKGSLDELNIFSRALNANEIAAMIQSPTAPRAVLTGPLTVTTGQTFDVTMGLSKVTQSEYQQVYAQDLTINYDPAYLILESVESVRESFQVIAQNEAVPGQVRIMAASVGVNNQGVLPQGDLLKFGFTVKSVTRATNTSVSVGNVFIANGQGDELQVGDASRMISIPTVDRSSLNALIANAQAKYNAAVEGTAAGHYPIGSKAVLKAAIDSAKAVAGNIAATQEQIDQAAATLNEALLAFLASVITGIPGDVNGDSKVTIGDLAIVAKYYGAKEGDANWDEAKIADVIGHGMVDIEDLTFVAKKILGSE</sequence>
<name>D2KW10_9BACL</name>
<dbReference type="EMBL" id="AB490156">
    <property type="protein sequence ID" value="BAI63642.1"/>
    <property type="molecule type" value="Genomic_DNA"/>
</dbReference>
<dbReference type="Gene3D" id="3.20.20.80">
    <property type="entry name" value="Glycosidases"/>
    <property type="match status" value="1"/>
</dbReference>
<dbReference type="CDD" id="cd06568">
    <property type="entry name" value="GH20_SpHex_like"/>
    <property type="match status" value="1"/>
</dbReference>
<evidence type="ECO:0000313" key="10">
    <source>
        <dbReference type="EMBL" id="BAI63642.1"/>
    </source>
</evidence>
<dbReference type="GO" id="GO:0016020">
    <property type="term" value="C:membrane"/>
    <property type="evidence" value="ECO:0007669"/>
    <property type="project" value="TreeGrafter"/>
</dbReference>
<keyword evidence="4 10" id="KW-0378">Hydrolase</keyword>
<protein>
    <recommendedName>
        <fullName evidence="3">beta-N-acetylhexosaminidase</fullName>
        <ecNumber evidence="3">3.2.1.52</ecNumber>
    </recommendedName>
    <alternativeName>
        <fullName evidence="6">Beta-N-acetylhexosaminidase</fullName>
    </alternativeName>
</protein>
<dbReference type="GO" id="GO:0004563">
    <property type="term" value="F:beta-N-acetylhexosaminidase activity"/>
    <property type="evidence" value="ECO:0007669"/>
    <property type="project" value="UniProtKB-EC"/>
</dbReference>
<dbReference type="InterPro" id="IPR002105">
    <property type="entry name" value="Dockerin_1_rpt"/>
</dbReference>
<dbReference type="InterPro" id="IPR016134">
    <property type="entry name" value="Dockerin_dom"/>
</dbReference>
<feature type="signal peptide" evidence="8">
    <location>
        <begin position="1"/>
        <end position="32"/>
    </location>
</feature>
<evidence type="ECO:0000256" key="1">
    <source>
        <dbReference type="ARBA" id="ARBA00001231"/>
    </source>
</evidence>
<dbReference type="Gene3D" id="2.60.40.680">
    <property type="match status" value="1"/>
</dbReference>
<gene>
    <name evidence="10" type="primary">hex2t</name>
</gene>
<dbReference type="Pfam" id="PF13385">
    <property type="entry name" value="Laminin_G_3"/>
    <property type="match status" value="1"/>
</dbReference>
<proteinExistence type="inferred from homology"/>
<dbReference type="Gene3D" id="1.20.1270.90">
    <property type="entry name" value="AF1782-like"/>
    <property type="match status" value="1"/>
</dbReference>
<evidence type="ECO:0000256" key="7">
    <source>
        <dbReference type="PIRSR" id="PIRSR625705-1"/>
    </source>
</evidence>
<dbReference type="SUPFAM" id="SSF51445">
    <property type="entry name" value="(Trans)glycosidases"/>
    <property type="match status" value="1"/>
</dbReference>
<dbReference type="AlphaFoldDB" id="D2KW10"/>
<dbReference type="PRINTS" id="PR00738">
    <property type="entry name" value="GLHYDRLASE20"/>
</dbReference>
<dbReference type="InterPro" id="IPR029018">
    <property type="entry name" value="Hex-like_dom2"/>
</dbReference>
<dbReference type="InterPro" id="IPR015883">
    <property type="entry name" value="Glyco_hydro_20_cat"/>
</dbReference>
<reference evidence="10" key="1">
    <citation type="submission" date="2009-03" db="EMBL/GenBank/DDBJ databases">
        <title>Molecular cloning and crystal structural analysis of a novel glycosphingolipis-degrading beta-N-acetylhexosaminidase from Paenibacillus sp. TS12.</title>
        <authorList>
            <person name="Sumida T."/>
            <person name="Ishii R."/>
            <person name="Yanagisawa T."/>
            <person name="Yokoyama S."/>
            <person name="Ito M."/>
        </authorList>
    </citation>
    <scope>NUCLEOTIDE SEQUENCE</scope>
    <source>
        <strain evidence="10">TS12</strain>
    </source>
</reference>
<evidence type="ECO:0000256" key="5">
    <source>
        <dbReference type="ARBA" id="ARBA00023295"/>
    </source>
</evidence>
<comment type="similarity">
    <text evidence="2">Belongs to the glycosyl hydrolase 20 family.</text>
</comment>
<dbReference type="InterPro" id="IPR002102">
    <property type="entry name" value="Cohesin_dom"/>
</dbReference>
<dbReference type="GO" id="GO:0030246">
    <property type="term" value="F:carbohydrate binding"/>
    <property type="evidence" value="ECO:0007669"/>
    <property type="project" value="InterPro"/>
</dbReference>
<dbReference type="PANTHER" id="PTHR22600:SF57">
    <property type="entry name" value="BETA-N-ACETYLHEXOSAMINIDASE"/>
    <property type="match status" value="1"/>
</dbReference>
<dbReference type="InterPro" id="IPR025705">
    <property type="entry name" value="Beta_hexosaminidase_sua/sub"/>
</dbReference>